<evidence type="ECO:0000259" key="2">
    <source>
        <dbReference type="Pfam" id="PF07687"/>
    </source>
</evidence>
<dbReference type="FunFam" id="3.30.70.360:FF:000004">
    <property type="entry name" value="Peptidase M20 domain-containing protein 2"/>
    <property type="match status" value="1"/>
</dbReference>
<dbReference type="CDD" id="cd05673">
    <property type="entry name" value="M20_Acy1L2_AbgB"/>
    <property type="match status" value="1"/>
</dbReference>
<dbReference type="NCBIfam" id="TIGR01891">
    <property type="entry name" value="amidohydrolases"/>
    <property type="match status" value="1"/>
</dbReference>
<feature type="region of interest" description="Disordered" evidence="1">
    <location>
        <begin position="463"/>
        <end position="489"/>
    </location>
</feature>
<reference evidence="3" key="2">
    <citation type="journal article" date="2023" name="Biology">
        <title>Prokaryotic Life Associated with Coal-Fire Gas Vents Revealed by Metagenomics.</title>
        <authorList>
            <person name="Kadnikov V.V."/>
            <person name="Mardanov A.V."/>
            <person name="Beletsky A.V."/>
            <person name="Karnachuk O.V."/>
            <person name="Ravin N.V."/>
        </authorList>
    </citation>
    <scope>NUCLEOTIDE SEQUENCE</scope>
    <source>
        <strain evidence="3">Bu02</strain>
    </source>
</reference>
<dbReference type="InterPro" id="IPR052030">
    <property type="entry name" value="Peptidase_M20/M20A_hydrolases"/>
</dbReference>
<dbReference type="Pfam" id="PF01546">
    <property type="entry name" value="Peptidase_M20"/>
    <property type="match status" value="1"/>
</dbReference>
<dbReference type="PANTHER" id="PTHR30575:SF0">
    <property type="entry name" value="XAA-ARG DIPEPTIDASE"/>
    <property type="match status" value="1"/>
</dbReference>
<accession>A0AAT9LBS1</accession>
<dbReference type="PANTHER" id="PTHR30575">
    <property type="entry name" value="PEPTIDASE M20"/>
    <property type="match status" value="1"/>
</dbReference>
<dbReference type="InterPro" id="IPR002933">
    <property type="entry name" value="Peptidase_M20"/>
</dbReference>
<gene>
    <name evidence="3" type="ORF">IMF26_09335</name>
</gene>
<feature type="domain" description="Peptidase M20 dimerisation" evidence="2">
    <location>
        <begin position="203"/>
        <end position="293"/>
    </location>
</feature>
<dbReference type="EMBL" id="CP062796">
    <property type="protein sequence ID" value="QUL98228.1"/>
    <property type="molecule type" value="Genomic_DNA"/>
</dbReference>
<dbReference type="InterPro" id="IPR017145">
    <property type="entry name" value="Aminobenzoyl-glu_utiliz_pB"/>
</dbReference>
<proteinExistence type="predicted"/>
<dbReference type="GO" id="GO:0016805">
    <property type="term" value="F:dipeptidase activity"/>
    <property type="evidence" value="ECO:0007669"/>
    <property type="project" value="TreeGrafter"/>
</dbReference>
<reference evidence="3" key="1">
    <citation type="submission" date="2020-10" db="EMBL/GenBank/DDBJ databases">
        <authorList>
            <person name="Kadnikov V."/>
            <person name="Beletsky A.V."/>
            <person name="Mardanov A.V."/>
            <person name="Karnachuk O.V."/>
            <person name="Ravin N.V."/>
        </authorList>
    </citation>
    <scope>NUCLEOTIDE SEQUENCE</scope>
    <source>
        <strain evidence="3">Bu02</strain>
    </source>
</reference>
<dbReference type="SUPFAM" id="SSF55031">
    <property type="entry name" value="Bacterial exopeptidase dimerisation domain"/>
    <property type="match status" value="1"/>
</dbReference>
<protein>
    <submittedName>
        <fullName evidence="3">Amidohydrolase</fullName>
    </submittedName>
</protein>
<dbReference type="AlphaFoldDB" id="A0AAT9LBS1"/>
<organism evidence="3">
    <name type="scientific">Candidatus Fermentithermobacillus carboniphilus</name>
    <dbReference type="NCBI Taxonomy" id="3085328"/>
    <lineage>
        <taxon>Bacteria</taxon>
        <taxon>Bacillati</taxon>
        <taxon>Bacillota</taxon>
        <taxon>Candidatus Fermentithermobacillia</taxon>
        <taxon>Candidatus Fermentithermobacillales</taxon>
        <taxon>Candidatus Fermentithermobacillaceae</taxon>
        <taxon>Candidatus Fermentithermobacillus</taxon>
    </lineage>
</organism>
<dbReference type="InterPro" id="IPR017439">
    <property type="entry name" value="Amidohydrolase"/>
</dbReference>
<dbReference type="InterPro" id="IPR011650">
    <property type="entry name" value="Peptidase_M20_dimer"/>
</dbReference>
<dbReference type="InterPro" id="IPR036264">
    <property type="entry name" value="Bact_exopeptidase_dim_dom"/>
</dbReference>
<dbReference type="GO" id="GO:0046657">
    <property type="term" value="P:folic acid catabolic process"/>
    <property type="evidence" value="ECO:0007669"/>
    <property type="project" value="TreeGrafter"/>
</dbReference>
<name>A0AAT9LBS1_9FIRM</name>
<dbReference type="Gene3D" id="3.30.70.360">
    <property type="match status" value="1"/>
</dbReference>
<evidence type="ECO:0000256" key="1">
    <source>
        <dbReference type="SAM" id="MobiDB-lite"/>
    </source>
</evidence>
<sequence length="489" mass="53340">MKDLKLDVSVVNKTFEGATFLPDIIAFLDKKAGELREISDAVWDYAELGFKEYKSSKVQADYLESQGFSVKRAAGGIPTAFVAEWGEGRPIIGFLGEYDALAGVSQEASYIRKPRVEGAPGHGCGHNLLGTASLGAALAFKEALAEMKVPGTVRYYGCPAEELLAGKVYMAREGLFSDLDVAITWHPGSLNTVRLGSGNAMNSAKFRFHGKTAHAAADPHNGRSALDAVELMNVGANYLREHVINQARIHYVITNGGGQPNVVPAEAEVWYFVRAPHRHQVEEIYERLVDVAKGAALMTGTSYDIEFLTGCYEVLINDVLAEVMWRNLQKVGAPAFDEDDLEFARRLSETFDKGVVENLRKSPEFQEYKELQGQILNTTLVPPHGKGRSGGGSTDVGDVSWIVPTVQVSTATVPIGCPGHSWQNCASSGSSIGFKGMMVAAKAMALCGLDLIEHPEEIKRAKAEFDEKTKDSPYKCPFPKDREFPLDQF</sequence>
<dbReference type="PIRSF" id="PIRSF037227">
    <property type="entry name" value="Aminobenzoyl-glu_utiliz_pB"/>
    <property type="match status" value="1"/>
</dbReference>
<dbReference type="Gene3D" id="3.40.630.10">
    <property type="entry name" value="Zn peptidases"/>
    <property type="match status" value="2"/>
</dbReference>
<dbReference type="SUPFAM" id="SSF53187">
    <property type="entry name" value="Zn-dependent exopeptidases"/>
    <property type="match status" value="1"/>
</dbReference>
<dbReference type="Pfam" id="PF07687">
    <property type="entry name" value="M20_dimer"/>
    <property type="match status" value="1"/>
</dbReference>
<dbReference type="GO" id="GO:0005737">
    <property type="term" value="C:cytoplasm"/>
    <property type="evidence" value="ECO:0007669"/>
    <property type="project" value="TreeGrafter"/>
</dbReference>
<dbReference type="GO" id="GO:0071713">
    <property type="term" value="F:para-aminobenzoyl-glutamate hydrolase activity"/>
    <property type="evidence" value="ECO:0007669"/>
    <property type="project" value="TreeGrafter"/>
</dbReference>
<evidence type="ECO:0000313" key="3">
    <source>
        <dbReference type="EMBL" id="QUL98228.1"/>
    </source>
</evidence>
<dbReference type="KEGG" id="fcz:IMF26_09335"/>